<evidence type="ECO:0000313" key="2">
    <source>
        <dbReference type="Proteomes" id="UP000594014"/>
    </source>
</evidence>
<evidence type="ECO:0000313" key="1">
    <source>
        <dbReference type="EMBL" id="QOX64041.1"/>
    </source>
</evidence>
<accession>A0ACD1ACG3</accession>
<keyword evidence="2" id="KW-1185">Reference proteome</keyword>
<name>A0ACD1ACG3_9FIRM</name>
<dbReference type="Proteomes" id="UP000594014">
    <property type="component" value="Chromosome"/>
</dbReference>
<keyword evidence="1" id="KW-0670">Pyruvate</keyword>
<protein>
    <submittedName>
        <fullName evidence="1">Pyruvate synthase</fullName>
    </submittedName>
</protein>
<sequence length="192" mass="21274">MKDIVEIRWHGRGGQGAKTACLLLADVAFSSGKYVQGFPEYGPERMGAPITAYNRISKERCTVHSNIYQPDYVIVVDETLLTAVDVTKGLKENGAIIINSEKSPSELRPLLRGYQGQVYTIDARKISEETLGRYFPNTPMLAAAVKVSNVVDADHFIKDMEESFRHKFGARTSVIEGNMKALKKSLEEVCCG</sequence>
<dbReference type="EMBL" id="CP042469">
    <property type="protein sequence ID" value="QOX64041.1"/>
    <property type="molecule type" value="Genomic_DNA"/>
</dbReference>
<organism evidence="1 2">
    <name type="scientific">Anoxybacterium hadale</name>
    <dbReference type="NCBI Taxonomy" id="3408580"/>
    <lineage>
        <taxon>Bacteria</taxon>
        <taxon>Bacillati</taxon>
        <taxon>Bacillota</taxon>
        <taxon>Clostridia</taxon>
        <taxon>Peptostreptococcales</taxon>
        <taxon>Anaerovoracaceae</taxon>
        <taxon>Anoxybacterium</taxon>
    </lineage>
</organism>
<reference evidence="1" key="1">
    <citation type="submission" date="2019-08" db="EMBL/GenBank/DDBJ databases">
        <title>Genome sequence of Clostridiales bacterium MT110.</title>
        <authorList>
            <person name="Cao J."/>
        </authorList>
    </citation>
    <scope>NUCLEOTIDE SEQUENCE</scope>
    <source>
        <strain evidence="1">MT110</strain>
    </source>
</reference>
<proteinExistence type="predicted"/>
<gene>
    <name evidence="1" type="ORF">FRZ06_12195</name>
</gene>